<feature type="compositionally biased region" description="Polar residues" evidence="1">
    <location>
        <begin position="19"/>
        <end position="28"/>
    </location>
</feature>
<feature type="compositionally biased region" description="Low complexity" evidence="1">
    <location>
        <begin position="148"/>
        <end position="163"/>
    </location>
</feature>
<proteinExistence type="predicted"/>
<keyword evidence="3" id="KW-1185">Reference proteome</keyword>
<accession>A0A8H6Y4G2</accession>
<feature type="region of interest" description="Disordered" evidence="1">
    <location>
        <begin position="72"/>
        <end position="163"/>
    </location>
</feature>
<evidence type="ECO:0000313" key="2">
    <source>
        <dbReference type="EMBL" id="KAF7354003.1"/>
    </source>
</evidence>
<comment type="caution">
    <text evidence="2">The sequence shown here is derived from an EMBL/GenBank/DDBJ whole genome shotgun (WGS) entry which is preliminary data.</text>
</comment>
<dbReference type="AlphaFoldDB" id="A0A8H6Y4G2"/>
<dbReference type="Proteomes" id="UP000620124">
    <property type="component" value="Unassembled WGS sequence"/>
</dbReference>
<feature type="region of interest" description="Disordered" evidence="1">
    <location>
        <begin position="1"/>
        <end position="55"/>
    </location>
</feature>
<dbReference type="EMBL" id="JACAZI010000008">
    <property type="protein sequence ID" value="KAF7354003.1"/>
    <property type="molecule type" value="Genomic_DNA"/>
</dbReference>
<feature type="compositionally biased region" description="Low complexity" evidence="1">
    <location>
        <begin position="38"/>
        <end position="50"/>
    </location>
</feature>
<feature type="compositionally biased region" description="Low complexity" evidence="1">
    <location>
        <begin position="72"/>
        <end position="90"/>
    </location>
</feature>
<organism evidence="2 3">
    <name type="scientific">Mycena venus</name>
    <dbReference type="NCBI Taxonomy" id="2733690"/>
    <lineage>
        <taxon>Eukaryota</taxon>
        <taxon>Fungi</taxon>
        <taxon>Dikarya</taxon>
        <taxon>Basidiomycota</taxon>
        <taxon>Agaricomycotina</taxon>
        <taxon>Agaricomycetes</taxon>
        <taxon>Agaricomycetidae</taxon>
        <taxon>Agaricales</taxon>
        <taxon>Marasmiineae</taxon>
        <taxon>Mycenaceae</taxon>
        <taxon>Mycena</taxon>
    </lineage>
</organism>
<gene>
    <name evidence="2" type="ORF">MVEN_01087100</name>
</gene>
<evidence type="ECO:0000256" key="1">
    <source>
        <dbReference type="SAM" id="MobiDB-lite"/>
    </source>
</evidence>
<evidence type="ECO:0000313" key="3">
    <source>
        <dbReference type="Proteomes" id="UP000620124"/>
    </source>
</evidence>
<dbReference type="OrthoDB" id="3014058at2759"/>
<reference evidence="2" key="1">
    <citation type="submission" date="2020-05" db="EMBL/GenBank/DDBJ databases">
        <title>Mycena genomes resolve the evolution of fungal bioluminescence.</title>
        <authorList>
            <person name="Tsai I.J."/>
        </authorList>
    </citation>
    <scope>NUCLEOTIDE SEQUENCE</scope>
    <source>
        <strain evidence="2">CCC161011</strain>
    </source>
</reference>
<sequence>MAIPLHSDYNKAKSPNPFVDSSNRTTPTKPKRHAHLRSSSASEYSSLRKSPPTCTVSLASVTTGPAISLSFPVSPNSSSSSSCGIIPFPSDEGNNESCGEAPAPEPWRRPRARTSHVETPRRAQMPPPPKSRSRRISKHRNNANTARSIAATTPSPRATPTPSDLRLAALVERSITYHRATRTAAASSAASSSLADSDSELDAQDALLGERLRALLALHGRRVRPASPTGIAPAACAPSVLLSGSESVLELAPTIATPAPTPAPGALRFVVKARARSGSRGSTHGNATLEMPALVATLMLRRHEGGRAARAGTLVLRRDVKRSALSPSPLMLGMHVVSASS</sequence>
<feature type="compositionally biased region" description="Basic residues" evidence="1">
    <location>
        <begin position="131"/>
        <end position="141"/>
    </location>
</feature>
<protein>
    <submittedName>
        <fullName evidence="2">Uncharacterized protein</fullName>
    </submittedName>
</protein>
<name>A0A8H6Y4G2_9AGAR</name>